<evidence type="ECO:0008006" key="3">
    <source>
        <dbReference type="Google" id="ProtNLM"/>
    </source>
</evidence>
<sequence length="564" mass="62628">MARFELEAMFAGDVGQLAKLWATLAKIHGLTVVEYRAAMADQLFAPLLCPHGLDARCRQLIQPLHADFMQALANNEALVVQHDHWLWQFARWLHEYGVLWRPDSDKTSRESESLVVSLCECAPTALAQAESDAASQCIAHVTQLLQLGERKQARAALLTERLCESELSDMRLHSAKCQVVALLNKHLAGRPFPIALVKPLQEVLQGELQHLILTHGDARYKVATFWTLWEKMLPVLGQCFSCDVDSDQAGADQQLYSRIPPLLDQLEQSLAIATADPAAYEQWVESLNEHLMAAIKKEDLACEPLAPLAVAAAASSATITPSLVEQLSAFKEGSWFLFEREDEGVRPYQMALNRPDLQQVLFVDAFGRKAFAQNKSECAACLATGVGRQLNRQTPSDILRRWLEPCVAQANAALNKARQAAHQAAKDELEARRLSAHKAMAEARALNEAKAQQDRDEQLAQAAARTKARTENAQQAEAQVAALQVGAWLLEHKDESEQRIKLSVILSGVGKYIFVDELNRKHAETTRAELIDRFAVGELSLLHQGNNFEDQLAKVIRGLRRTSA</sequence>
<protein>
    <recommendedName>
        <fullName evidence="3">DUF1631 family protein</fullName>
    </recommendedName>
</protein>
<reference evidence="1 2" key="1">
    <citation type="submission" date="2020-08" db="EMBL/GenBank/DDBJ databases">
        <title>Genomic Encyclopedia of Type Strains, Phase III (KMG-III): the genomes of soil and plant-associated and newly described type strains.</title>
        <authorList>
            <person name="Whitman W."/>
        </authorList>
    </citation>
    <scope>NUCLEOTIDE SEQUENCE [LARGE SCALE GENOMIC DNA]</scope>
    <source>
        <strain evidence="1 2">CECT 8571</strain>
    </source>
</reference>
<evidence type="ECO:0000313" key="1">
    <source>
        <dbReference type="EMBL" id="MBB3167642.1"/>
    </source>
</evidence>
<comment type="caution">
    <text evidence="1">The sequence shown here is derived from an EMBL/GenBank/DDBJ whole genome shotgun (WGS) entry which is preliminary data.</text>
</comment>
<dbReference type="Pfam" id="PF07793">
    <property type="entry name" value="DUF1631"/>
    <property type="match status" value="2"/>
</dbReference>
<keyword evidence="2" id="KW-1185">Reference proteome</keyword>
<name>A0A839UIG0_9GAMM</name>
<dbReference type="AlphaFoldDB" id="A0A839UIG0"/>
<dbReference type="RefSeq" id="WP_183908536.1">
    <property type="nucleotide sequence ID" value="NZ_JACHXZ010000001.1"/>
</dbReference>
<proteinExistence type="predicted"/>
<organism evidence="1 2">
    <name type="scientific">Simiduia aestuariiviva</name>
    <dbReference type="NCBI Taxonomy" id="1510459"/>
    <lineage>
        <taxon>Bacteria</taxon>
        <taxon>Pseudomonadati</taxon>
        <taxon>Pseudomonadota</taxon>
        <taxon>Gammaproteobacteria</taxon>
        <taxon>Cellvibrionales</taxon>
        <taxon>Cellvibrionaceae</taxon>
        <taxon>Simiduia</taxon>
    </lineage>
</organism>
<dbReference type="EMBL" id="JACHXZ010000001">
    <property type="protein sequence ID" value="MBB3167642.1"/>
    <property type="molecule type" value="Genomic_DNA"/>
</dbReference>
<evidence type="ECO:0000313" key="2">
    <source>
        <dbReference type="Proteomes" id="UP000559987"/>
    </source>
</evidence>
<dbReference type="InterPro" id="IPR012434">
    <property type="entry name" value="DUF1631"/>
</dbReference>
<gene>
    <name evidence="1" type="ORF">FHS30_000818</name>
</gene>
<dbReference type="Proteomes" id="UP000559987">
    <property type="component" value="Unassembled WGS sequence"/>
</dbReference>
<accession>A0A839UIG0</accession>